<dbReference type="PANTHER" id="PTHR46825">
    <property type="entry name" value="D-ALANYL-D-ALANINE-CARBOXYPEPTIDASE/ENDOPEPTIDASE AMPH"/>
    <property type="match status" value="1"/>
</dbReference>
<dbReference type="Gene3D" id="3.40.710.10">
    <property type="entry name" value="DD-peptidase/beta-lactamase superfamily"/>
    <property type="match status" value="1"/>
</dbReference>
<dbReference type="EMBL" id="UOGK01000708">
    <property type="protein sequence ID" value="VAX42528.1"/>
    <property type="molecule type" value="Genomic_DNA"/>
</dbReference>
<gene>
    <name evidence="2" type="ORF">MNBD_PLANCTO03-2400</name>
</gene>
<protein>
    <submittedName>
        <fullName evidence="2">Beta-lactamase class C-like and penicillin binding proteins (PBPs) superfamily</fullName>
    </submittedName>
</protein>
<feature type="domain" description="Beta-lactamase-related" evidence="1">
    <location>
        <begin position="46"/>
        <end position="334"/>
    </location>
</feature>
<dbReference type="InterPro" id="IPR050491">
    <property type="entry name" value="AmpC-like"/>
</dbReference>
<dbReference type="InterPro" id="IPR012338">
    <property type="entry name" value="Beta-lactam/transpept-like"/>
</dbReference>
<organism evidence="2">
    <name type="scientific">hydrothermal vent metagenome</name>
    <dbReference type="NCBI Taxonomy" id="652676"/>
    <lineage>
        <taxon>unclassified sequences</taxon>
        <taxon>metagenomes</taxon>
        <taxon>ecological metagenomes</taxon>
    </lineage>
</organism>
<dbReference type="SUPFAM" id="SSF56601">
    <property type="entry name" value="beta-lactamase/transpeptidase-like"/>
    <property type="match status" value="1"/>
</dbReference>
<accession>A0A3B1E0U2</accession>
<proteinExistence type="predicted"/>
<sequence length="452" mass="49008">AMCVLLLCMFFSVSFGQEFDEDANFVRGNIGQRIADWAEAAASVGFHGVILAARDGEVVAVVAVGSADFAGKVRNTPTTLFEIASITKPFTAIAIMQLVEQGALALDDPIAKHLPGVPDDCRAITVRQLLQHTSGIPGTNSRGGGPDLDAVLPRFLQGGPVFEPGTHWEYWNQGYALLSEIVARASGQEYVTFCRDRIFVPAGMASTRFTGDEAPEGVPVAIGRSSYGKPRSALDHPYGSYGFQYRGMGGVVTNVWDLWRWDRALHGEELLGAAAKAELFEPGLGDYALGWFVRETKGGRLVQSHGGGVRGFVSEVRRYPLDDGCLFVLCNNDAVPVGRIAQALEEILFEEAPTIEKPPAPLDEALREALVGQYEDDRGNLFIIEAEGNLTRVRILWSSSKGLVTRAVLGLDEAGGVAMYEWRSTHAVELDRHGEEPVGVLSILNTTYTRQP</sequence>
<dbReference type="PANTHER" id="PTHR46825:SF9">
    <property type="entry name" value="BETA-LACTAMASE-RELATED DOMAIN-CONTAINING PROTEIN"/>
    <property type="match status" value="1"/>
</dbReference>
<feature type="non-terminal residue" evidence="2">
    <location>
        <position position="1"/>
    </location>
</feature>
<dbReference type="InterPro" id="IPR001466">
    <property type="entry name" value="Beta-lactam-related"/>
</dbReference>
<reference evidence="2" key="1">
    <citation type="submission" date="2018-06" db="EMBL/GenBank/DDBJ databases">
        <authorList>
            <person name="Zhirakovskaya E."/>
        </authorList>
    </citation>
    <scope>NUCLEOTIDE SEQUENCE</scope>
</reference>
<dbReference type="AlphaFoldDB" id="A0A3B1E0U2"/>
<evidence type="ECO:0000259" key="1">
    <source>
        <dbReference type="Pfam" id="PF00144"/>
    </source>
</evidence>
<evidence type="ECO:0000313" key="2">
    <source>
        <dbReference type="EMBL" id="VAX42528.1"/>
    </source>
</evidence>
<dbReference type="Pfam" id="PF00144">
    <property type="entry name" value="Beta-lactamase"/>
    <property type="match status" value="1"/>
</dbReference>
<name>A0A3B1E0U2_9ZZZZ</name>